<proteinExistence type="predicted"/>
<dbReference type="AlphaFoldDB" id="A0A5B7JH51"/>
<evidence type="ECO:0000313" key="1">
    <source>
        <dbReference type="EMBL" id="MPC93693.1"/>
    </source>
</evidence>
<name>A0A5B7JH51_PORTR</name>
<dbReference type="EMBL" id="VSRR010095752">
    <property type="protein sequence ID" value="MPC93693.1"/>
    <property type="molecule type" value="Genomic_DNA"/>
</dbReference>
<sequence length="51" mass="5843">MVVVVVVVEVHGAARRRLAEVVVSWSFGRNGFHLRLFPLNMVVGKDWPLLW</sequence>
<comment type="caution">
    <text evidence="1">The sequence shown here is derived from an EMBL/GenBank/DDBJ whole genome shotgun (WGS) entry which is preliminary data.</text>
</comment>
<keyword evidence="2" id="KW-1185">Reference proteome</keyword>
<reference evidence="1 2" key="1">
    <citation type="submission" date="2019-05" db="EMBL/GenBank/DDBJ databases">
        <title>Another draft genome of Portunus trituberculatus and its Hox gene families provides insights of decapod evolution.</title>
        <authorList>
            <person name="Jeong J.-H."/>
            <person name="Song I."/>
            <person name="Kim S."/>
            <person name="Choi T."/>
            <person name="Kim D."/>
            <person name="Ryu S."/>
            <person name="Kim W."/>
        </authorList>
    </citation>
    <scope>NUCLEOTIDE SEQUENCE [LARGE SCALE GENOMIC DNA]</scope>
    <source>
        <tissue evidence="1">Muscle</tissue>
    </source>
</reference>
<evidence type="ECO:0000313" key="2">
    <source>
        <dbReference type="Proteomes" id="UP000324222"/>
    </source>
</evidence>
<accession>A0A5B7JH51</accession>
<organism evidence="1 2">
    <name type="scientific">Portunus trituberculatus</name>
    <name type="common">Swimming crab</name>
    <name type="synonym">Neptunus trituberculatus</name>
    <dbReference type="NCBI Taxonomy" id="210409"/>
    <lineage>
        <taxon>Eukaryota</taxon>
        <taxon>Metazoa</taxon>
        <taxon>Ecdysozoa</taxon>
        <taxon>Arthropoda</taxon>
        <taxon>Crustacea</taxon>
        <taxon>Multicrustacea</taxon>
        <taxon>Malacostraca</taxon>
        <taxon>Eumalacostraca</taxon>
        <taxon>Eucarida</taxon>
        <taxon>Decapoda</taxon>
        <taxon>Pleocyemata</taxon>
        <taxon>Brachyura</taxon>
        <taxon>Eubrachyura</taxon>
        <taxon>Portunoidea</taxon>
        <taxon>Portunidae</taxon>
        <taxon>Portuninae</taxon>
        <taxon>Portunus</taxon>
    </lineage>
</organism>
<dbReference type="Proteomes" id="UP000324222">
    <property type="component" value="Unassembled WGS sequence"/>
</dbReference>
<gene>
    <name evidence="1" type="ORF">E2C01_088833</name>
</gene>
<protein>
    <submittedName>
        <fullName evidence="1">Uncharacterized protein</fullName>
    </submittedName>
</protein>